<organism evidence="1 2">
    <name type="scientific">Fulvivirga imtechensis AK7</name>
    <dbReference type="NCBI Taxonomy" id="1237149"/>
    <lineage>
        <taxon>Bacteria</taxon>
        <taxon>Pseudomonadati</taxon>
        <taxon>Bacteroidota</taxon>
        <taxon>Cytophagia</taxon>
        <taxon>Cytophagales</taxon>
        <taxon>Fulvivirgaceae</taxon>
        <taxon>Fulvivirga</taxon>
    </lineage>
</organism>
<reference evidence="1 2" key="1">
    <citation type="submission" date="2012-12" db="EMBL/GenBank/DDBJ databases">
        <title>Genome assembly of Fulvivirga imtechensis AK7.</title>
        <authorList>
            <person name="Nupur N."/>
            <person name="Khatri I."/>
            <person name="Kumar R."/>
            <person name="Subramanian S."/>
            <person name="Pinnaka A."/>
        </authorList>
    </citation>
    <scope>NUCLEOTIDE SEQUENCE [LARGE SCALE GENOMIC DNA]</scope>
    <source>
        <strain evidence="1 2">AK7</strain>
    </source>
</reference>
<dbReference type="EMBL" id="AMZN01000036">
    <property type="protein sequence ID" value="ELR71616.1"/>
    <property type="molecule type" value="Genomic_DNA"/>
</dbReference>
<protein>
    <submittedName>
        <fullName evidence="1">Uncharacterized protein</fullName>
    </submittedName>
</protein>
<gene>
    <name evidence="1" type="ORF">C900_02424</name>
</gene>
<comment type="caution">
    <text evidence="1">The sequence shown here is derived from an EMBL/GenBank/DDBJ whole genome shotgun (WGS) entry which is preliminary data.</text>
</comment>
<evidence type="ECO:0000313" key="1">
    <source>
        <dbReference type="EMBL" id="ELR71616.1"/>
    </source>
</evidence>
<dbReference type="AlphaFoldDB" id="L8JRL5"/>
<dbReference type="Proteomes" id="UP000011135">
    <property type="component" value="Unassembled WGS sequence"/>
</dbReference>
<evidence type="ECO:0000313" key="2">
    <source>
        <dbReference type="Proteomes" id="UP000011135"/>
    </source>
</evidence>
<sequence length="134" mass="16200">MLHMQLNESEKMAFWSVYQQYCDAMKISEVESLQIIVFQKSNINELKEKDKFELYEELLENRCVQTKIRFKYYKKFRKALSSSSRAEEFMELDRFLRSAFTSELQNNRLFTEISEAVMQAMNLKYNGQISWTER</sequence>
<name>L8JRL5_9BACT</name>
<accession>L8JRL5</accession>
<proteinExistence type="predicted"/>
<keyword evidence="2" id="KW-1185">Reference proteome</keyword>